<evidence type="ECO:0000313" key="2">
    <source>
        <dbReference type="WBParaSite" id="EEL_0000062301-mRNA-1"/>
    </source>
</evidence>
<organism evidence="1 2">
    <name type="scientific">Elaeophora elaphi</name>
    <dbReference type="NCBI Taxonomy" id="1147741"/>
    <lineage>
        <taxon>Eukaryota</taxon>
        <taxon>Metazoa</taxon>
        <taxon>Ecdysozoa</taxon>
        <taxon>Nematoda</taxon>
        <taxon>Chromadorea</taxon>
        <taxon>Rhabditida</taxon>
        <taxon>Spirurina</taxon>
        <taxon>Spiruromorpha</taxon>
        <taxon>Filarioidea</taxon>
        <taxon>Onchocercidae</taxon>
        <taxon>Elaeophora</taxon>
    </lineage>
</organism>
<dbReference type="WBParaSite" id="EEL_0000062301-mRNA-1">
    <property type="protein sequence ID" value="EEL_0000062301-mRNA-1"/>
    <property type="gene ID" value="EEL_0000062301"/>
</dbReference>
<reference evidence="2" key="1">
    <citation type="submission" date="2017-02" db="UniProtKB">
        <authorList>
            <consortium name="WormBaseParasite"/>
        </authorList>
    </citation>
    <scope>IDENTIFICATION</scope>
</reference>
<dbReference type="Proteomes" id="UP000050640">
    <property type="component" value="Unplaced"/>
</dbReference>
<keyword evidence="1" id="KW-1185">Reference proteome</keyword>
<protein>
    <submittedName>
        <fullName evidence="2">COesterase domain-containing protein</fullName>
    </submittedName>
</protein>
<evidence type="ECO:0000313" key="1">
    <source>
        <dbReference type="Proteomes" id="UP000050640"/>
    </source>
</evidence>
<sequence>MPSILTLLESFGHNLKHREEVEVGRDRTVNVLGMPIGRKDGISLSPLRGLSVGNEDMFGPIAINNKYNINWGFFNDLSKVFSKPAQQLIPNTAIVPFQREWS</sequence>
<accession>A0A0R3RGS9</accession>
<dbReference type="AlphaFoldDB" id="A0A0R3RGS9"/>
<name>A0A0R3RGS9_9BILA</name>
<proteinExistence type="predicted"/>